<accession>A0ABW1QRQ8</accession>
<keyword evidence="4 7" id="KW-0812">Transmembrane</keyword>
<keyword evidence="5 7" id="KW-1133">Transmembrane helix</keyword>
<comment type="subcellular location">
    <subcellularLocation>
        <location evidence="1">Cell membrane</location>
        <topology evidence="1">Multi-pass membrane protein</topology>
    </subcellularLocation>
</comment>
<comment type="similarity">
    <text evidence="2">Belongs to the UPF0702 family.</text>
</comment>
<dbReference type="Gene3D" id="3.30.240.20">
    <property type="entry name" value="bsu07140 like domains"/>
    <property type="match status" value="1"/>
</dbReference>
<keyword evidence="6 7" id="KW-0472">Membrane</keyword>
<evidence type="ECO:0000256" key="6">
    <source>
        <dbReference type="ARBA" id="ARBA00023136"/>
    </source>
</evidence>
<dbReference type="EMBL" id="JBHSQI010000001">
    <property type="protein sequence ID" value="MFC6152149.1"/>
    <property type="molecule type" value="Genomic_DNA"/>
</dbReference>
<feature type="transmembrane region" description="Helical" evidence="7">
    <location>
        <begin position="57"/>
        <end position="78"/>
    </location>
</feature>
<dbReference type="InterPro" id="IPR007353">
    <property type="entry name" value="DUF421"/>
</dbReference>
<dbReference type="InterPro" id="IPR048454">
    <property type="entry name" value="YetF_N"/>
</dbReference>
<feature type="transmembrane region" description="Helical" evidence="7">
    <location>
        <begin position="6"/>
        <end position="23"/>
    </location>
</feature>
<dbReference type="Pfam" id="PF20730">
    <property type="entry name" value="YetF_N"/>
    <property type="match status" value="1"/>
</dbReference>
<evidence type="ECO:0000259" key="9">
    <source>
        <dbReference type="Pfam" id="PF20730"/>
    </source>
</evidence>
<feature type="domain" description="YetF C-terminal" evidence="8">
    <location>
        <begin position="79"/>
        <end position="147"/>
    </location>
</feature>
<protein>
    <submittedName>
        <fullName evidence="10">DUF421 domain-containing protein</fullName>
    </submittedName>
</protein>
<evidence type="ECO:0000259" key="8">
    <source>
        <dbReference type="Pfam" id="PF04239"/>
    </source>
</evidence>
<evidence type="ECO:0000313" key="11">
    <source>
        <dbReference type="Proteomes" id="UP001596098"/>
    </source>
</evidence>
<sequence>MTSTVLHTLAAFVLVMLALRALGKRELAQMSPVDLVVIFVVGDLMAGAITSEDTSLTGAGVAIATLVCLNAALAWASLHFPRLRPLLNGRATVLLRDGVPDRDAMRRERVTLDDLHEAARAEGVADLADVRLLVLEADGGFSFILASGTQH</sequence>
<evidence type="ECO:0000256" key="3">
    <source>
        <dbReference type="ARBA" id="ARBA00022475"/>
    </source>
</evidence>
<feature type="domain" description="YetF-like N-terminal transmembrane" evidence="9">
    <location>
        <begin position="3"/>
        <end position="75"/>
    </location>
</feature>
<dbReference type="InterPro" id="IPR023090">
    <property type="entry name" value="UPF0702_alpha/beta_dom_sf"/>
</dbReference>
<evidence type="ECO:0000256" key="2">
    <source>
        <dbReference type="ARBA" id="ARBA00006448"/>
    </source>
</evidence>
<dbReference type="Proteomes" id="UP001596098">
    <property type="component" value="Unassembled WGS sequence"/>
</dbReference>
<evidence type="ECO:0000256" key="7">
    <source>
        <dbReference type="SAM" id="Phobius"/>
    </source>
</evidence>
<comment type="caution">
    <text evidence="10">The sequence shown here is derived from an EMBL/GenBank/DDBJ whole genome shotgun (WGS) entry which is preliminary data.</text>
</comment>
<dbReference type="Pfam" id="PF04239">
    <property type="entry name" value="DUF421"/>
    <property type="match status" value="1"/>
</dbReference>
<dbReference type="PANTHER" id="PTHR34582:SF6">
    <property type="entry name" value="UPF0702 TRANSMEMBRANE PROTEIN YCAP"/>
    <property type="match status" value="1"/>
</dbReference>
<reference evidence="11" key="1">
    <citation type="journal article" date="2019" name="Int. J. Syst. Evol. Microbiol.">
        <title>The Global Catalogue of Microorganisms (GCM) 10K type strain sequencing project: providing services to taxonomists for standard genome sequencing and annotation.</title>
        <authorList>
            <consortium name="The Broad Institute Genomics Platform"/>
            <consortium name="The Broad Institute Genome Sequencing Center for Infectious Disease"/>
            <person name="Wu L."/>
            <person name="Ma J."/>
        </authorList>
    </citation>
    <scope>NUCLEOTIDE SEQUENCE [LARGE SCALE GENOMIC DNA]</scope>
    <source>
        <strain evidence="11">DFY28</strain>
    </source>
</reference>
<keyword evidence="11" id="KW-1185">Reference proteome</keyword>
<feature type="transmembrane region" description="Helical" evidence="7">
    <location>
        <begin position="35"/>
        <end position="51"/>
    </location>
</feature>
<keyword evidence="3" id="KW-1003">Cell membrane</keyword>
<dbReference type="RefSeq" id="WP_128220206.1">
    <property type="nucleotide sequence ID" value="NZ_CP034929.1"/>
</dbReference>
<gene>
    <name evidence="10" type="ORF">ACFPWU_00505</name>
</gene>
<evidence type="ECO:0000313" key="10">
    <source>
        <dbReference type="EMBL" id="MFC6152149.1"/>
    </source>
</evidence>
<evidence type="ECO:0000256" key="4">
    <source>
        <dbReference type="ARBA" id="ARBA00022692"/>
    </source>
</evidence>
<name>A0ABW1QRQ8_9ACTN</name>
<organism evidence="10 11">
    <name type="scientific">Nocardioides yefusunii</name>
    <dbReference type="NCBI Taxonomy" id="2500546"/>
    <lineage>
        <taxon>Bacteria</taxon>
        <taxon>Bacillati</taxon>
        <taxon>Actinomycetota</taxon>
        <taxon>Actinomycetes</taxon>
        <taxon>Propionibacteriales</taxon>
        <taxon>Nocardioidaceae</taxon>
        <taxon>Nocardioides</taxon>
    </lineage>
</organism>
<proteinExistence type="inferred from homology"/>
<evidence type="ECO:0000256" key="1">
    <source>
        <dbReference type="ARBA" id="ARBA00004651"/>
    </source>
</evidence>
<dbReference type="PANTHER" id="PTHR34582">
    <property type="entry name" value="UPF0702 TRANSMEMBRANE PROTEIN YCAP"/>
    <property type="match status" value="1"/>
</dbReference>
<evidence type="ECO:0000256" key="5">
    <source>
        <dbReference type="ARBA" id="ARBA00022989"/>
    </source>
</evidence>